<name>A0AAV2SJM1_MEGNR</name>
<evidence type="ECO:0000313" key="1">
    <source>
        <dbReference type="EMBL" id="CAL4210891.1"/>
    </source>
</evidence>
<gene>
    <name evidence="1" type="ORF">MNOR_LOCUS38364</name>
</gene>
<proteinExistence type="predicted"/>
<keyword evidence="2" id="KW-1185">Reference proteome</keyword>
<evidence type="ECO:0000313" key="2">
    <source>
        <dbReference type="Proteomes" id="UP001497623"/>
    </source>
</evidence>
<reference evidence="1 2" key="1">
    <citation type="submission" date="2024-05" db="EMBL/GenBank/DDBJ databases">
        <authorList>
            <person name="Wallberg A."/>
        </authorList>
    </citation>
    <scope>NUCLEOTIDE SEQUENCE [LARGE SCALE GENOMIC DNA]</scope>
</reference>
<dbReference type="AlphaFoldDB" id="A0AAV2SJM1"/>
<accession>A0AAV2SJM1</accession>
<organism evidence="1 2">
    <name type="scientific">Meganyctiphanes norvegica</name>
    <name type="common">Northern krill</name>
    <name type="synonym">Thysanopoda norvegica</name>
    <dbReference type="NCBI Taxonomy" id="48144"/>
    <lineage>
        <taxon>Eukaryota</taxon>
        <taxon>Metazoa</taxon>
        <taxon>Ecdysozoa</taxon>
        <taxon>Arthropoda</taxon>
        <taxon>Crustacea</taxon>
        <taxon>Multicrustacea</taxon>
        <taxon>Malacostraca</taxon>
        <taxon>Eumalacostraca</taxon>
        <taxon>Eucarida</taxon>
        <taxon>Euphausiacea</taxon>
        <taxon>Euphausiidae</taxon>
        <taxon>Meganyctiphanes</taxon>
    </lineage>
</organism>
<sequence>MDSENTFKVRTLLDSGTEASWITRDILKFVKYKRIDQVRLKVRHFNGVQDKMFELVKVYIRKKNKDKVSTKSRRLWETLDCLVYEGFFHHKMVKGVKEFIKSTGRVSPDLCDQVVEPSDEEVGHKDINLGIGLVLSDAAKIKIMESNSQAIILRSQNLLLQPTIFGYAVSGRIPPTLTSSIKDIQVGFSSPLRVVGEGVPETSFYFIGNQNTFCSEKGDLEYKVRQLCDKEHSLAVLIKETNTNEDPKDTFETNSVSDYFRTDSVEKSVNFNICCDLFSAHYEPALKVSQGSGNPLSIVPDTRGNVYAITTDSREIAFPNPPATVNRVSPTEYSKDSVSKLRSSSVITAIESTCENRSISYTR</sequence>
<dbReference type="Proteomes" id="UP001497623">
    <property type="component" value="Unassembled WGS sequence"/>
</dbReference>
<evidence type="ECO:0008006" key="3">
    <source>
        <dbReference type="Google" id="ProtNLM"/>
    </source>
</evidence>
<dbReference type="EMBL" id="CAXKWB010086231">
    <property type="protein sequence ID" value="CAL4210891.1"/>
    <property type="molecule type" value="Genomic_DNA"/>
</dbReference>
<protein>
    <recommendedName>
        <fullName evidence="3">Peptidase A2 domain-containing protein</fullName>
    </recommendedName>
</protein>
<comment type="caution">
    <text evidence="1">The sequence shown here is derived from an EMBL/GenBank/DDBJ whole genome shotgun (WGS) entry which is preliminary data.</text>
</comment>